<dbReference type="RefSeq" id="WP_184921365.1">
    <property type="nucleotide sequence ID" value="NZ_JACHMO010000001.1"/>
</dbReference>
<evidence type="ECO:0008006" key="3">
    <source>
        <dbReference type="Google" id="ProtNLM"/>
    </source>
</evidence>
<organism evidence="1 2">
    <name type="scientific">Saccharothrix ecbatanensis</name>
    <dbReference type="NCBI Taxonomy" id="1105145"/>
    <lineage>
        <taxon>Bacteria</taxon>
        <taxon>Bacillati</taxon>
        <taxon>Actinomycetota</taxon>
        <taxon>Actinomycetes</taxon>
        <taxon>Pseudonocardiales</taxon>
        <taxon>Pseudonocardiaceae</taxon>
        <taxon>Saccharothrix</taxon>
    </lineage>
</organism>
<dbReference type="EMBL" id="JACHMO010000001">
    <property type="protein sequence ID" value="MBB5803832.1"/>
    <property type="molecule type" value="Genomic_DNA"/>
</dbReference>
<evidence type="ECO:0000313" key="2">
    <source>
        <dbReference type="Proteomes" id="UP000552097"/>
    </source>
</evidence>
<evidence type="ECO:0000313" key="1">
    <source>
        <dbReference type="EMBL" id="MBB5803832.1"/>
    </source>
</evidence>
<keyword evidence="2" id="KW-1185">Reference proteome</keyword>
<reference evidence="1 2" key="1">
    <citation type="submission" date="2020-08" db="EMBL/GenBank/DDBJ databases">
        <title>Sequencing the genomes of 1000 actinobacteria strains.</title>
        <authorList>
            <person name="Klenk H.-P."/>
        </authorList>
    </citation>
    <scope>NUCLEOTIDE SEQUENCE [LARGE SCALE GENOMIC DNA]</scope>
    <source>
        <strain evidence="1 2">DSM 45486</strain>
    </source>
</reference>
<protein>
    <recommendedName>
        <fullName evidence="3">TetR family transcriptional regulator</fullName>
    </recommendedName>
</protein>
<comment type="caution">
    <text evidence="1">The sequence shown here is derived from an EMBL/GenBank/DDBJ whole genome shotgun (WGS) entry which is preliminary data.</text>
</comment>
<proteinExistence type="predicted"/>
<accession>A0A7W9M1I1</accession>
<sequence>MFIRAVDDLHRRFDRVGRGRCDERFAAIVASVVDWLADHPDQARLYWCDWGTTADPRLRGAVLQARRRLTEFALGHLGPGSQTARREVSLEYLVGLIRQVVDEELQKPSVDLARLTDRLSRLSPLLPMHDD</sequence>
<dbReference type="AlphaFoldDB" id="A0A7W9M1I1"/>
<dbReference type="Gene3D" id="1.10.357.10">
    <property type="entry name" value="Tetracycline Repressor, domain 2"/>
    <property type="match status" value="1"/>
</dbReference>
<gene>
    <name evidence="1" type="ORF">F4560_003600</name>
</gene>
<name>A0A7W9M1I1_9PSEU</name>
<dbReference type="Proteomes" id="UP000552097">
    <property type="component" value="Unassembled WGS sequence"/>
</dbReference>